<reference evidence="1" key="1">
    <citation type="submission" date="2021-03" db="EMBL/GenBank/DDBJ databases">
        <authorList>
            <person name="Tran Van P."/>
        </authorList>
    </citation>
    <scope>NUCLEOTIDE SEQUENCE</scope>
</reference>
<accession>A0ABN7P6T7</accession>
<sequence length="143" mass="15875">MIGFAWDMLVAGDALKVKKVVINVSKLIHRTDTKFLSVALDSSLIRRGWIQDHSRSKKLLLLASHLSPGYLRVGGTAADCLIFNLMSDGRVEQDYTNLGQSYIRVDGGECAYEGNSCLQNRCEDFTMSGMVTISKDRDGRSVR</sequence>
<dbReference type="EMBL" id="CAJPIN010026991">
    <property type="protein sequence ID" value="CAG2063513.1"/>
    <property type="molecule type" value="Genomic_DNA"/>
</dbReference>
<protein>
    <submittedName>
        <fullName evidence="1">Uncharacterized protein</fullName>
    </submittedName>
</protein>
<gene>
    <name evidence="1" type="ORF">TPAB3V08_LOCUS10460</name>
</gene>
<proteinExistence type="predicted"/>
<dbReference type="Proteomes" id="UP001153148">
    <property type="component" value="Unassembled WGS sequence"/>
</dbReference>
<evidence type="ECO:0000313" key="1">
    <source>
        <dbReference type="EMBL" id="CAG2063513.1"/>
    </source>
</evidence>
<keyword evidence="2" id="KW-1185">Reference proteome</keyword>
<dbReference type="PANTHER" id="PTHR46145:SF4">
    <property type="entry name" value="HEPARANASE"/>
    <property type="match status" value="1"/>
</dbReference>
<evidence type="ECO:0000313" key="2">
    <source>
        <dbReference type="Proteomes" id="UP001153148"/>
    </source>
</evidence>
<comment type="caution">
    <text evidence="1">The sequence shown here is derived from an EMBL/GenBank/DDBJ whole genome shotgun (WGS) entry which is preliminary data.</text>
</comment>
<name>A0ABN7P6T7_TIMPD</name>
<dbReference type="PANTHER" id="PTHR46145">
    <property type="entry name" value="HEPARANASE"/>
    <property type="match status" value="1"/>
</dbReference>
<organism evidence="1 2">
    <name type="scientific">Timema podura</name>
    <name type="common">Walking stick</name>
    <dbReference type="NCBI Taxonomy" id="61482"/>
    <lineage>
        <taxon>Eukaryota</taxon>
        <taxon>Metazoa</taxon>
        <taxon>Ecdysozoa</taxon>
        <taxon>Arthropoda</taxon>
        <taxon>Hexapoda</taxon>
        <taxon>Insecta</taxon>
        <taxon>Pterygota</taxon>
        <taxon>Neoptera</taxon>
        <taxon>Polyneoptera</taxon>
        <taxon>Phasmatodea</taxon>
        <taxon>Timematodea</taxon>
        <taxon>Timematoidea</taxon>
        <taxon>Timematidae</taxon>
        <taxon>Timema</taxon>
    </lineage>
</organism>